<dbReference type="InterPro" id="IPR007302">
    <property type="entry name" value="CP_ATPgrasp"/>
</dbReference>
<dbReference type="RefSeq" id="WP_334296125.1">
    <property type="nucleotide sequence ID" value="NZ_CABHNB010000044.1"/>
</dbReference>
<evidence type="ECO:0000259" key="1">
    <source>
        <dbReference type="Pfam" id="PF04174"/>
    </source>
</evidence>
<dbReference type="EMBL" id="CABHNB010000044">
    <property type="protein sequence ID" value="VUX21640.1"/>
    <property type="molecule type" value="Genomic_DNA"/>
</dbReference>
<evidence type="ECO:0000313" key="2">
    <source>
        <dbReference type="EMBL" id="VUX21640.1"/>
    </source>
</evidence>
<protein>
    <recommendedName>
        <fullName evidence="1">Circularly permuted ATPgrasp domain-containing protein</fullName>
    </recommendedName>
</protein>
<sequence length="47" mass="5579">MTPGRYNAAYFEHSYLAEKTGAHEICEKPMQEIIKRFYEHEARTSLM</sequence>
<accession>A0A564UQB0</accession>
<proteinExistence type="predicted"/>
<organism evidence="2 3">
    <name type="scientific">Blautia obeum</name>
    <dbReference type="NCBI Taxonomy" id="40520"/>
    <lineage>
        <taxon>Bacteria</taxon>
        <taxon>Bacillati</taxon>
        <taxon>Bacillota</taxon>
        <taxon>Clostridia</taxon>
        <taxon>Lachnospirales</taxon>
        <taxon>Lachnospiraceae</taxon>
        <taxon>Blautia</taxon>
    </lineage>
</organism>
<name>A0A564UQB0_9FIRM</name>
<feature type="domain" description="Circularly permuted ATPgrasp" evidence="1">
    <location>
        <begin position="1"/>
        <end position="25"/>
    </location>
</feature>
<dbReference type="Proteomes" id="UP000409147">
    <property type="component" value="Unassembled WGS sequence"/>
</dbReference>
<dbReference type="AlphaFoldDB" id="A0A564UQB0"/>
<dbReference type="Gene3D" id="3.40.50.11290">
    <property type="match status" value="1"/>
</dbReference>
<dbReference type="Pfam" id="PF04174">
    <property type="entry name" value="CP_ATPgrasp_1"/>
    <property type="match status" value="1"/>
</dbReference>
<evidence type="ECO:0000313" key="3">
    <source>
        <dbReference type="Proteomes" id="UP000409147"/>
    </source>
</evidence>
<reference evidence="2 3" key="1">
    <citation type="submission" date="2019-07" db="EMBL/GenBank/DDBJ databases">
        <authorList>
            <person name="Hibberd C M."/>
            <person name="Gehrig L. J."/>
            <person name="Chang H.-W."/>
            <person name="Venkatesh S."/>
        </authorList>
    </citation>
    <scope>NUCLEOTIDE SEQUENCE [LARGE SCALE GENOMIC DNA]</scope>
    <source>
        <strain evidence="2">Ruminococcus_obeum_SSTS_Bg7063</strain>
    </source>
</reference>
<keyword evidence="3" id="KW-1185">Reference proteome</keyword>
<gene>
    <name evidence="2" type="ORF">ROSSTS7063_03249</name>
</gene>